<reference evidence="2 3" key="2">
    <citation type="submission" date="2018-11" db="EMBL/GenBank/DDBJ databases">
        <authorList>
            <consortium name="Pathogen Informatics"/>
        </authorList>
    </citation>
    <scope>NUCLEOTIDE SEQUENCE [LARGE SCALE GENOMIC DNA]</scope>
</reference>
<evidence type="ECO:0000313" key="2">
    <source>
        <dbReference type="EMBL" id="VDN42073.1"/>
    </source>
</evidence>
<gene>
    <name evidence="2" type="ORF">GPUH_LOCUS23872</name>
</gene>
<organism evidence="4">
    <name type="scientific">Gongylonema pulchrum</name>
    <dbReference type="NCBI Taxonomy" id="637853"/>
    <lineage>
        <taxon>Eukaryota</taxon>
        <taxon>Metazoa</taxon>
        <taxon>Ecdysozoa</taxon>
        <taxon>Nematoda</taxon>
        <taxon>Chromadorea</taxon>
        <taxon>Rhabditida</taxon>
        <taxon>Spirurina</taxon>
        <taxon>Spiruromorpha</taxon>
        <taxon>Spiruroidea</taxon>
        <taxon>Gongylonematidae</taxon>
        <taxon>Gongylonema</taxon>
    </lineage>
</organism>
<name>A0A183ESD1_9BILA</name>
<dbReference type="AlphaFoldDB" id="A0A183ESD1"/>
<accession>A0A183ESD1</accession>
<feature type="compositionally biased region" description="Basic and acidic residues" evidence="1">
    <location>
        <begin position="74"/>
        <end position="92"/>
    </location>
</feature>
<evidence type="ECO:0000313" key="3">
    <source>
        <dbReference type="Proteomes" id="UP000271098"/>
    </source>
</evidence>
<sequence>MATRATISLKTTAKAKAIKSSAELAYYLKQKAGPALVWKTLTTRTMSTTKTGIKGGLRGFMLYRYLTTGTKPTKQREGQKQCKEFHLDVENP</sequence>
<dbReference type="Proteomes" id="UP000271098">
    <property type="component" value="Unassembled WGS sequence"/>
</dbReference>
<feature type="region of interest" description="Disordered" evidence="1">
    <location>
        <begin position="71"/>
        <end position="92"/>
    </location>
</feature>
<evidence type="ECO:0000313" key="4">
    <source>
        <dbReference type="WBParaSite" id="GPUH_0002390201-mRNA-1"/>
    </source>
</evidence>
<dbReference type="WBParaSite" id="GPUH_0002390201-mRNA-1">
    <property type="protein sequence ID" value="GPUH_0002390201-mRNA-1"/>
    <property type="gene ID" value="GPUH_0002390201"/>
</dbReference>
<keyword evidence="3" id="KW-1185">Reference proteome</keyword>
<reference evidence="4" key="1">
    <citation type="submission" date="2016-06" db="UniProtKB">
        <authorList>
            <consortium name="WormBaseParasite"/>
        </authorList>
    </citation>
    <scope>IDENTIFICATION</scope>
</reference>
<dbReference type="EMBL" id="UYRT01099255">
    <property type="protein sequence ID" value="VDN42073.1"/>
    <property type="molecule type" value="Genomic_DNA"/>
</dbReference>
<protein>
    <submittedName>
        <fullName evidence="2 4">Uncharacterized protein</fullName>
    </submittedName>
</protein>
<proteinExistence type="predicted"/>
<evidence type="ECO:0000256" key="1">
    <source>
        <dbReference type="SAM" id="MobiDB-lite"/>
    </source>
</evidence>